<reference evidence="2" key="1">
    <citation type="journal article" date="2023" name="Front. Plant Sci.">
        <title>Chromosomal-level genome assembly of Melastoma candidum provides insights into trichome evolution.</title>
        <authorList>
            <person name="Zhong Y."/>
            <person name="Wu W."/>
            <person name="Sun C."/>
            <person name="Zou P."/>
            <person name="Liu Y."/>
            <person name="Dai S."/>
            <person name="Zhou R."/>
        </authorList>
    </citation>
    <scope>NUCLEOTIDE SEQUENCE [LARGE SCALE GENOMIC DNA]</scope>
</reference>
<sequence>MESCNATDIPNYYINSLVKHFASSSTTRNPKNTLPFGEEMNLNDNRCQPQRQQQTHVPRQVQQQQHNKLVGRRLHTSRPYQERLVNMAEARMEIVTALKFHRAAMKQRAEQQQQQRQPQDMSPQLAPPRFQHDFEEFPDFRSLNLSESHSSLTYQILLDHLNRPVSLITSLPTTDILNCVLPNQPLGLNLNLQDFDNINASLFHTFDTLSSLYSTDFSPSSSSNANTQSDLVSACISGAGKHHMAVDYEEMAEVRSIEEQHQMEWNDNMNLATSAWWFNFLKKMNIEPRVLETVHGGGYQPFDQAGELEFPAWLNSADNCSQQHSNDCSLSQDYFQDTALPGIEIGEFEAIDEAWLSG</sequence>
<comment type="caution">
    <text evidence="1">The sequence shown here is derived from an EMBL/GenBank/DDBJ whole genome shotgun (WGS) entry which is preliminary data.</text>
</comment>
<evidence type="ECO:0000313" key="1">
    <source>
        <dbReference type="EMBL" id="KAI4377504.1"/>
    </source>
</evidence>
<dbReference type="EMBL" id="CM042883">
    <property type="protein sequence ID" value="KAI4377504.1"/>
    <property type="molecule type" value="Genomic_DNA"/>
</dbReference>
<organism evidence="1 2">
    <name type="scientific">Melastoma candidum</name>
    <dbReference type="NCBI Taxonomy" id="119954"/>
    <lineage>
        <taxon>Eukaryota</taxon>
        <taxon>Viridiplantae</taxon>
        <taxon>Streptophyta</taxon>
        <taxon>Embryophyta</taxon>
        <taxon>Tracheophyta</taxon>
        <taxon>Spermatophyta</taxon>
        <taxon>Magnoliopsida</taxon>
        <taxon>eudicotyledons</taxon>
        <taxon>Gunneridae</taxon>
        <taxon>Pentapetalae</taxon>
        <taxon>rosids</taxon>
        <taxon>malvids</taxon>
        <taxon>Myrtales</taxon>
        <taxon>Melastomataceae</taxon>
        <taxon>Melastomatoideae</taxon>
        <taxon>Melastomateae</taxon>
        <taxon>Melastoma</taxon>
    </lineage>
</organism>
<name>A0ACB9RF55_9MYRT</name>
<accession>A0ACB9RF55</accession>
<dbReference type="Proteomes" id="UP001057402">
    <property type="component" value="Chromosome 4"/>
</dbReference>
<gene>
    <name evidence="1" type="ORF">MLD38_015116</name>
</gene>
<protein>
    <submittedName>
        <fullName evidence="1">Uncharacterized protein</fullName>
    </submittedName>
</protein>
<keyword evidence="2" id="KW-1185">Reference proteome</keyword>
<evidence type="ECO:0000313" key="2">
    <source>
        <dbReference type="Proteomes" id="UP001057402"/>
    </source>
</evidence>
<proteinExistence type="predicted"/>